<evidence type="ECO:0000256" key="1">
    <source>
        <dbReference type="SAM" id="MobiDB-lite"/>
    </source>
</evidence>
<evidence type="ECO:0000256" key="2">
    <source>
        <dbReference type="SAM" id="Phobius"/>
    </source>
</evidence>
<dbReference type="RefSeq" id="WP_134451918.1">
    <property type="nucleotide sequence ID" value="NZ_SOFL01000001.1"/>
</dbReference>
<dbReference type="AlphaFoldDB" id="A0A4R8WCT7"/>
<dbReference type="EMBL" id="SOFL01000001">
    <property type="protein sequence ID" value="TFC07181.1"/>
    <property type="molecule type" value="Genomic_DNA"/>
</dbReference>
<comment type="caution">
    <text evidence="3">The sequence shown here is derived from an EMBL/GenBank/DDBJ whole genome shotgun (WGS) entry which is preliminary data.</text>
</comment>
<organism evidence="3 4">
    <name type="scientific">Cryobacterium adonitolivorans</name>
    <dbReference type="NCBI Taxonomy" id="1259189"/>
    <lineage>
        <taxon>Bacteria</taxon>
        <taxon>Bacillati</taxon>
        <taxon>Actinomycetota</taxon>
        <taxon>Actinomycetes</taxon>
        <taxon>Micrococcales</taxon>
        <taxon>Microbacteriaceae</taxon>
        <taxon>Cryobacterium</taxon>
    </lineage>
</organism>
<keyword evidence="2" id="KW-0472">Membrane</keyword>
<keyword evidence="2" id="KW-0812">Transmembrane</keyword>
<evidence type="ECO:0000313" key="3">
    <source>
        <dbReference type="EMBL" id="TFC07181.1"/>
    </source>
</evidence>
<proteinExistence type="predicted"/>
<dbReference type="Proteomes" id="UP000297907">
    <property type="component" value="Unassembled WGS sequence"/>
</dbReference>
<keyword evidence="4" id="KW-1185">Reference proteome</keyword>
<name>A0A4R8WCT7_9MICO</name>
<keyword evidence="2" id="KW-1133">Transmembrane helix</keyword>
<feature type="region of interest" description="Disordered" evidence="1">
    <location>
        <begin position="218"/>
        <end position="239"/>
    </location>
</feature>
<dbReference type="OrthoDB" id="5179260at2"/>
<feature type="transmembrane region" description="Helical" evidence="2">
    <location>
        <begin position="185"/>
        <end position="204"/>
    </location>
</feature>
<evidence type="ECO:0000313" key="4">
    <source>
        <dbReference type="Proteomes" id="UP000297907"/>
    </source>
</evidence>
<protein>
    <recommendedName>
        <fullName evidence="5">Polysaccharide chain length determinant N-terminal domain-containing protein</fullName>
    </recommendedName>
</protein>
<reference evidence="3 4" key="1">
    <citation type="submission" date="2019-03" db="EMBL/GenBank/DDBJ databases">
        <title>Genomics of glacier-inhabiting Cryobacterium strains.</title>
        <authorList>
            <person name="Liu Q."/>
            <person name="Xin Y.-H."/>
        </authorList>
    </citation>
    <scope>NUCLEOTIDE SEQUENCE [LARGE SCALE GENOMIC DNA]</scope>
    <source>
        <strain evidence="3 4">RHLS22-1</strain>
    </source>
</reference>
<gene>
    <name evidence="3" type="ORF">E3O42_00085</name>
</gene>
<accession>A0A4R8WCT7</accession>
<evidence type="ECO:0008006" key="5">
    <source>
        <dbReference type="Google" id="ProtNLM"/>
    </source>
</evidence>
<sequence>MTMVQLLRVIARQWLVVLAVLVVSALCAVLVARMPGVYSTQASVRLLPPPALTEGANAIGERAEELIDFAALVEKQYNGNAAQLRFASPNATLAGAGIRSGVSVRLVNDGNQWNLNFREPVLLVDVVEPDAERARVVLDATVTELLNIVTERQNRSGVEGGYRVGVLVSPSSADVVNVTGNPVRAVAVTVLLGLSGAVLMALVVDRVFVNRRPRRPHALRRPSRREPRTGGIAVPDIGA</sequence>